<feature type="region of interest" description="Disordered" evidence="1">
    <location>
        <begin position="112"/>
        <end position="176"/>
    </location>
</feature>
<accession>A0AAD6BRV3</accession>
<feature type="compositionally biased region" description="Basic and acidic residues" evidence="1">
    <location>
        <begin position="133"/>
        <end position="142"/>
    </location>
</feature>
<reference evidence="2" key="2">
    <citation type="journal article" date="2023" name="IMA Fungus">
        <title>Comparative genomic study of the Penicillium genus elucidates a diverse pangenome and 15 lateral gene transfer events.</title>
        <authorList>
            <person name="Petersen C."/>
            <person name="Sorensen T."/>
            <person name="Nielsen M.R."/>
            <person name="Sondergaard T.E."/>
            <person name="Sorensen J.L."/>
            <person name="Fitzpatrick D.A."/>
            <person name="Frisvad J.C."/>
            <person name="Nielsen K.L."/>
        </authorList>
    </citation>
    <scope>NUCLEOTIDE SEQUENCE</scope>
    <source>
        <strain evidence="2">IBT 16125</strain>
    </source>
</reference>
<organism evidence="2 3">
    <name type="scientific">Penicillium daleae</name>
    <dbReference type="NCBI Taxonomy" id="63821"/>
    <lineage>
        <taxon>Eukaryota</taxon>
        <taxon>Fungi</taxon>
        <taxon>Dikarya</taxon>
        <taxon>Ascomycota</taxon>
        <taxon>Pezizomycotina</taxon>
        <taxon>Eurotiomycetes</taxon>
        <taxon>Eurotiomycetidae</taxon>
        <taxon>Eurotiales</taxon>
        <taxon>Aspergillaceae</taxon>
        <taxon>Penicillium</taxon>
    </lineage>
</organism>
<reference evidence="2" key="1">
    <citation type="submission" date="2022-12" db="EMBL/GenBank/DDBJ databases">
        <authorList>
            <person name="Petersen C."/>
        </authorList>
    </citation>
    <scope>NUCLEOTIDE SEQUENCE</scope>
    <source>
        <strain evidence="2">IBT 16125</strain>
    </source>
</reference>
<dbReference type="Proteomes" id="UP001213681">
    <property type="component" value="Unassembled WGS sequence"/>
</dbReference>
<feature type="compositionally biased region" description="Low complexity" evidence="1">
    <location>
        <begin position="269"/>
        <end position="279"/>
    </location>
</feature>
<feature type="compositionally biased region" description="Polar residues" evidence="1">
    <location>
        <begin position="117"/>
        <end position="131"/>
    </location>
</feature>
<feature type="region of interest" description="Disordered" evidence="1">
    <location>
        <begin position="1"/>
        <end position="58"/>
    </location>
</feature>
<feature type="region of interest" description="Disordered" evidence="1">
    <location>
        <begin position="269"/>
        <end position="327"/>
    </location>
</feature>
<dbReference type="GeneID" id="81604968"/>
<keyword evidence="3" id="KW-1185">Reference proteome</keyword>
<evidence type="ECO:0000313" key="2">
    <source>
        <dbReference type="EMBL" id="KAJ5432187.1"/>
    </source>
</evidence>
<proteinExistence type="predicted"/>
<dbReference type="RefSeq" id="XP_056759479.1">
    <property type="nucleotide sequence ID" value="XM_056914725.1"/>
</dbReference>
<gene>
    <name evidence="2" type="ORF">N7458_011343</name>
</gene>
<evidence type="ECO:0000256" key="1">
    <source>
        <dbReference type="SAM" id="MobiDB-lite"/>
    </source>
</evidence>
<comment type="caution">
    <text evidence="2">The sequence shown here is derived from an EMBL/GenBank/DDBJ whole genome shotgun (WGS) entry which is preliminary data.</text>
</comment>
<feature type="compositionally biased region" description="Basic and acidic residues" evidence="1">
    <location>
        <begin position="310"/>
        <end position="325"/>
    </location>
</feature>
<dbReference type="EMBL" id="JAPVEA010000009">
    <property type="protein sequence ID" value="KAJ5432187.1"/>
    <property type="molecule type" value="Genomic_DNA"/>
</dbReference>
<feature type="compositionally biased region" description="Polar residues" evidence="1">
    <location>
        <begin position="148"/>
        <end position="172"/>
    </location>
</feature>
<feature type="compositionally biased region" description="Polar residues" evidence="1">
    <location>
        <begin position="17"/>
        <end position="44"/>
    </location>
</feature>
<evidence type="ECO:0000313" key="3">
    <source>
        <dbReference type="Proteomes" id="UP001213681"/>
    </source>
</evidence>
<feature type="compositionally biased region" description="Polar residues" evidence="1">
    <location>
        <begin position="288"/>
        <end position="305"/>
    </location>
</feature>
<sequence length="429" mass="46955">MTLLSNLEALHRRQGRSPASQAGDGQNAQQEASPVAQATVSAHSTAGEGYSLSHSNSHLGHGPNSFDVRTLIPPHPVDWSAMHRIIAARAREASLTQRQASRLSVDWDLNGLERGTTRPTLPSSEQTSQEQVHPADLDETSRQARISVDSTPDITTQHPFNTTSRLQSHFGDSTTSRTLTVSRRANVSTGSTPDITTHHPFNTTSRLQSHLGDSTASRAQNVSRRAQVDFHIARPTLRTQFTLPSTLLEHQLDDNPVLGRMMEFIQNGSNQKSKKNNIGDSAQPDQLDPNTMATSSSDFTQNANPPVSPAHEHINTEDNNGDHLDSLSNLDNAGDIHGLGYGYGYHVSLTNEETFFDDAFSSVMQDFTTGDSETPCDDPPFATHPLLPEGTEIHQDEPLHHDTNEAAEDTEIPFEEAFGDIIDMSMFTD</sequence>
<protein>
    <submittedName>
        <fullName evidence="2">Uncharacterized protein</fullName>
    </submittedName>
</protein>
<dbReference type="AlphaFoldDB" id="A0AAD6BRV3"/>
<name>A0AAD6BRV3_9EURO</name>